<dbReference type="Gene3D" id="2.180.10.10">
    <property type="entry name" value="RHS repeat-associated core"/>
    <property type="match status" value="1"/>
</dbReference>
<dbReference type="AlphaFoldDB" id="A0A8I1JMF2"/>
<evidence type="ECO:0000256" key="1">
    <source>
        <dbReference type="SAM" id="MobiDB-lite"/>
    </source>
</evidence>
<accession>A0A8I1JMF2</accession>
<reference evidence="2" key="1">
    <citation type="submission" date="2020-12" db="EMBL/GenBank/DDBJ databases">
        <title>Enhanced detection system for hospital associated transmission using whole genome sequencing surveillance.</title>
        <authorList>
            <person name="Harrison L.H."/>
            <person name="Van Tyne D."/>
            <person name="Marsh J.W."/>
            <person name="Griffith M.P."/>
            <person name="Snyder D.J."/>
            <person name="Cooper V.S."/>
            <person name="Mustapha M."/>
        </authorList>
    </citation>
    <scope>NUCLEOTIDE SEQUENCE</scope>
    <source>
        <strain evidence="2">PSB00042</strain>
    </source>
</reference>
<dbReference type="Proteomes" id="UP000637061">
    <property type="component" value="Unassembled WGS sequence"/>
</dbReference>
<gene>
    <name evidence="2" type="ORF">JEU22_15920</name>
</gene>
<dbReference type="NCBIfam" id="TIGR03696">
    <property type="entry name" value="Rhs_assc_core"/>
    <property type="match status" value="1"/>
</dbReference>
<sequence length="299" mass="31359">MHGMLQPVIPAHMGGIPKSYSAYGACAGARNIAFTGQMVDHLTGCYHLGNGRRTYNPVLMRFHSADSLSPFSEGGLNAYAYCGGDPINRVDPSGAAPATRFARFARPQVDVISPVISGISMFSSSVTLGGAIARTARNVVARLQSQHSGTEYTAPSLRSRIGNTSLFYTGGMGVASTAMSGVEQGWIGNVLTSHGRRLGLGNAIGNISGGLFSNAEAAQAVWRGVGQPGVSGARVAWETFYEVTGMRMVVEGASYVWGRGTALGARIASAGRAAADAWRRWGTEPSAPPPSPNRDIRRP</sequence>
<proteinExistence type="predicted"/>
<dbReference type="EMBL" id="JAEHTE010000018">
    <property type="protein sequence ID" value="MBI6885400.1"/>
    <property type="molecule type" value="Genomic_DNA"/>
</dbReference>
<organism evidence="2 3">
    <name type="scientific">Pseudomonas putida</name>
    <name type="common">Arthrobacter siderocapsulatus</name>
    <dbReference type="NCBI Taxonomy" id="303"/>
    <lineage>
        <taxon>Bacteria</taxon>
        <taxon>Pseudomonadati</taxon>
        <taxon>Pseudomonadota</taxon>
        <taxon>Gammaproteobacteria</taxon>
        <taxon>Pseudomonadales</taxon>
        <taxon>Pseudomonadaceae</taxon>
        <taxon>Pseudomonas</taxon>
    </lineage>
</organism>
<dbReference type="InterPro" id="IPR022385">
    <property type="entry name" value="Rhs_assc_core"/>
</dbReference>
<protein>
    <submittedName>
        <fullName evidence="2">RHS repeat-associated core domain-containing protein</fullName>
    </submittedName>
</protein>
<feature type="region of interest" description="Disordered" evidence="1">
    <location>
        <begin position="279"/>
        <end position="299"/>
    </location>
</feature>
<evidence type="ECO:0000313" key="3">
    <source>
        <dbReference type="Proteomes" id="UP000637061"/>
    </source>
</evidence>
<evidence type="ECO:0000313" key="2">
    <source>
        <dbReference type="EMBL" id="MBI6885400.1"/>
    </source>
</evidence>
<name>A0A8I1JMF2_PSEPU</name>
<dbReference type="SUPFAM" id="SSF56399">
    <property type="entry name" value="ADP-ribosylation"/>
    <property type="match status" value="1"/>
</dbReference>
<comment type="caution">
    <text evidence="2">The sequence shown here is derived from an EMBL/GenBank/DDBJ whole genome shotgun (WGS) entry which is preliminary data.</text>
</comment>